<name>A0A2W2AIZ6_9HYPH</name>
<dbReference type="EMBL" id="QKVK01000013">
    <property type="protein sequence ID" value="PZF75251.1"/>
    <property type="molecule type" value="Genomic_DNA"/>
</dbReference>
<gene>
    <name evidence="2" type="ORF">DK847_19295</name>
</gene>
<evidence type="ECO:0000256" key="1">
    <source>
        <dbReference type="SAM" id="SignalP"/>
    </source>
</evidence>
<sequence>MRRPALAAATLCAAFSLAAPAQADFVKNAAEWQRLGPEGQAAYAMAIFDVQTVVTADNKYTAARAMGLRACGVGLQLKGAMVAQAINVFYRDHPEARVVTPFVAFNGYFERGVCSPFINKAREELGLKPMKAAPLPESKLQPDQGQPQ</sequence>
<feature type="chain" id="PRO_5015936091" description="Lipoprotein" evidence="1">
    <location>
        <begin position="24"/>
        <end position="148"/>
    </location>
</feature>
<evidence type="ECO:0000313" key="2">
    <source>
        <dbReference type="EMBL" id="PZF75251.1"/>
    </source>
</evidence>
<feature type="signal peptide" evidence="1">
    <location>
        <begin position="1"/>
        <end position="23"/>
    </location>
</feature>
<accession>A0A2W2AIZ6</accession>
<organism evidence="2 3">
    <name type="scientific">Aestuariivirga litoralis</name>
    <dbReference type="NCBI Taxonomy" id="2650924"/>
    <lineage>
        <taxon>Bacteria</taxon>
        <taxon>Pseudomonadati</taxon>
        <taxon>Pseudomonadota</taxon>
        <taxon>Alphaproteobacteria</taxon>
        <taxon>Hyphomicrobiales</taxon>
        <taxon>Aestuariivirgaceae</taxon>
        <taxon>Aestuariivirga</taxon>
    </lineage>
</organism>
<evidence type="ECO:0000313" key="3">
    <source>
        <dbReference type="Proteomes" id="UP000248795"/>
    </source>
</evidence>
<reference evidence="3" key="1">
    <citation type="submission" date="2018-06" db="EMBL/GenBank/DDBJ databases">
        <title>Aestuariibacter litoralis strain KCTC 52945T.</title>
        <authorList>
            <person name="Li X."/>
            <person name="Salam N."/>
            <person name="Li J.-L."/>
            <person name="Chen Y.-M."/>
            <person name="Yang Z.-W."/>
            <person name="Zhang L.-Y."/>
            <person name="Han M.-X."/>
            <person name="Xiao M."/>
            <person name="Li W.-J."/>
        </authorList>
    </citation>
    <scope>NUCLEOTIDE SEQUENCE [LARGE SCALE GENOMIC DNA]</scope>
    <source>
        <strain evidence="3">KCTC 52945</strain>
    </source>
</reference>
<keyword evidence="3" id="KW-1185">Reference proteome</keyword>
<comment type="caution">
    <text evidence="2">The sequence shown here is derived from an EMBL/GenBank/DDBJ whole genome shotgun (WGS) entry which is preliminary data.</text>
</comment>
<dbReference type="RefSeq" id="WP_111200184.1">
    <property type="nucleotide sequence ID" value="NZ_QKVK01000013.1"/>
</dbReference>
<dbReference type="AlphaFoldDB" id="A0A2W2AIZ6"/>
<dbReference type="Proteomes" id="UP000248795">
    <property type="component" value="Unassembled WGS sequence"/>
</dbReference>
<protein>
    <recommendedName>
        <fullName evidence="4">Lipoprotein</fullName>
    </recommendedName>
</protein>
<evidence type="ECO:0008006" key="4">
    <source>
        <dbReference type="Google" id="ProtNLM"/>
    </source>
</evidence>
<keyword evidence="1" id="KW-0732">Signal</keyword>
<proteinExistence type="predicted"/>